<dbReference type="Gene3D" id="3.30.1540.10">
    <property type="entry name" value="formyl-coa transferase, domain 3"/>
    <property type="match status" value="1"/>
</dbReference>
<dbReference type="EMBL" id="JAAYEE010000018">
    <property type="protein sequence ID" value="NLW34030.1"/>
    <property type="molecule type" value="Genomic_DNA"/>
</dbReference>
<dbReference type="GO" id="GO:0008410">
    <property type="term" value="F:CoA-transferase activity"/>
    <property type="evidence" value="ECO:0007669"/>
    <property type="project" value="TreeGrafter"/>
</dbReference>
<dbReference type="PANTHER" id="PTHR48207">
    <property type="entry name" value="SUCCINATE--HYDROXYMETHYLGLUTARATE COA-TRANSFERASE"/>
    <property type="match status" value="1"/>
</dbReference>
<dbReference type="AlphaFoldDB" id="A0A971M1B5"/>
<gene>
    <name evidence="2" type="ORF">GXY80_00910</name>
</gene>
<dbReference type="Pfam" id="PF02515">
    <property type="entry name" value="CoA_transf_3"/>
    <property type="match status" value="1"/>
</dbReference>
<evidence type="ECO:0008006" key="4">
    <source>
        <dbReference type="Google" id="ProtNLM"/>
    </source>
</evidence>
<organism evidence="2 3">
    <name type="scientific">Syntrophorhabdus aromaticivorans</name>
    <dbReference type="NCBI Taxonomy" id="328301"/>
    <lineage>
        <taxon>Bacteria</taxon>
        <taxon>Pseudomonadati</taxon>
        <taxon>Thermodesulfobacteriota</taxon>
        <taxon>Syntrophorhabdia</taxon>
        <taxon>Syntrophorhabdales</taxon>
        <taxon>Syntrophorhabdaceae</taxon>
        <taxon>Syntrophorhabdus</taxon>
    </lineage>
</organism>
<proteinExistence type="predicted"/>
<dbReference type="PANTHER" id="PTHR48207:SF3">
    <property type="entry name" value="SUCCINATE--HYDROXYMETHYLGLUTARATE COA-TRANSFERASE"/>
    <property type="match status" value="1"/>
</dbReference>
<dbReference type="SUPFAM" id="SSF89796">
    <property type="entry name" value="CoA-transferase family III (CaiB/BaiF)"/>
    <property type="match status" value="1"/>
</dbReference>
<name>A0A971M1B5_9BACT</name>
<dbReference type="Proteomes" id="UP000777265">
    <property type="component" value="Unassembled WGS sequence"/>
</dbReference>
<protein>
    <recommendedName>
        <fullName evidence="4">CoA transferase</fullName>
    </recommendedName>
</protein>
<dbReference type="InterPro" id="IPR044855">
    <property type="entry name" value="CoA-Trfase_III_dom3_sf"/>
</dbReference>
<reference evidence="2" key="1">
    <citation type="journal article" date="2020" name="Biotechnol. Biofuels">
        <title>New insights from the biogas microbiome by comprehensive genome-resolved metagenomics of nearly 1600 species originating from multiple anaerobic digesters.</title>
        <authorList>
            <person name="Campanaro S."/>
            <person name="Treu L."/>
            <person name="Rodriguez-R L.M."/>
            <person name="Kovalovszki A."/>
            <person name="Ziels R.M."/>
            <person name="Maus I."/>
            <person name="Zhu X."/>
            <person name="Kougias P.G."/>
            <person name="Basile A."/>
            <person name="Luo G."/>
            <person name="Schluter A."/>
            <person name="Konstantinidis K.T."/>
            <person name="Angelidaki I."/>
        </authorList>
    </citation>
    <scope>NUCLEOTIDE SEQUENCE</scope>
    <source>
        <strain evidence="2">AS06rmzACSIP_7</strain>
    </source>
</reference>
<evidence type="ECO:0000256" key="1">
    <source>
        <dbReference type="ARBA" id="ARBA00022679"/>
    </source>
</evidence>
<evidence type="ECO:0000313" key="3">
    <source>
        <dbReference type="Proteomes" id="UP000777265"/>
    </source>
</evidence>
<keyword evidence="1" id="KW-0808">Transferase</keyword>
<accession>A0A971M1B5</accession>
<dbReference type="InterPro" id="IPR003673">
    <property type="entry name" value="CoA-Trfase_fam_III"/>
</dbReference>
<dbReference type="Gene3D" id="3.40.50.10540">
    <property type="entry name" value="Crotonobetainyl-coa:carnitine coa-transferase, domain 1"/>
    <property type="match status" value="1"/>
</dbReference>
<comment type="caution">
    <text evidence="2">The sequence shown here is derived from an EMBL/GenBank/DDBJ whole genome shotgun (WGS) entry which is preliminary data.</text>
</comment>
<dbReference type="InterPro" id="IPR050483">
    <property type="entry name" value="CoA-transferase_III_domain"/>
</dbReference>
<dbReference type="InterPro" id="IPR023606">
    <property type="entry name" value="CoA-Trfase_III_dom_1_sf"/>
</dbReference>
<sequence length="238" mass="26197">MCPISVPLPDMGASKHAYSLTMKALFQRSPTKEGSCMDVSMFQGTVSWLTVPIAQAGSFAKHISRRGNAREFFAPVSVYTAKDRYAYIAADNDIQWDRMLRISGFESPAKPEYIRNEGRITDVGNLNNALEEITGSYDAANELIHAFTEETVPISKVNTIEEVIEDPYAKNEILSSTDTTSGAATYLAPLPVIPDYVKSLNGKLAFPPRFGEHNKDICCSVLGYTQKYLGRLKAKGIA</sequence>
<reference evidence="2" key="2">
    <citation type="submission" date="2020-01" db="EMBL/GenBank/DDBJ databases">
        <authorList>
            <person name="Campanaro S."/>
        </authorList>
    </citation>
    <scope>NUCLEOTIDE SEQUENCE</scope>
    <source>
        <strain evidence="2">AS06rmzACSIP_7</strain>
    </source>
</reference>
<evidence type="ECO:0000313" key="2">
    <source>
        <dbReference type="EMBL" id="NLW34030.1"/>
    </source>
</evidence>